<dbReference type="InterPro" id="IPR018494">
    <property type="entry name" value="Oxysterol-bd_CS"/>
</dbReference>
<feature type="compositionally biased region" description="Basic and acidic residues" evidence="3">
    <location>
        <begin position="392"/>
        <end position="404"/>
    </location>
</feature>
<accession>A0AAN7WRV2</accession>
<evidence type="ECO:0000256" key="2">
    <source>
        <dbReference type="RuleBase" id="RU003844"/>
    </source>
</evidence>
<dbReference type="GO" id="GO:0034727">
    <property type="term" value="P:piecemeal microautophagy of the nucleus"/>
    <property type="evidence" value="ECO:0007669"/>
    <property type="project" value="UniProtKB-ARBA"/>
</dbReference>
<dbReference type="GO" id="GO:0016020">
    <property type="term" value="C:membrane"/>
    <property type="evidence" value="ECO:0007669"/>
    <property type="project" value="TreeGrafter"/>
</dbReference>
<keyword evidence="5" id="KW-1185">Reference proteome</keyword>
<dbReference type="PANTHER" id="PTHR10972">
    <property type="entry name" value="OXYSTEROL-BINDING PROTEIN-RELATED"/>
    <property type="match status" value="1"/>
</dbReference>
<evidence type="ECO:0000256" key="1">
    <source>
        <dbReference type="ARBA" id="ARBA00008842"/>
    </source>
</evidence>
<feature type="region of interest" description="Disordered" evidence="3">
    <location>
        <begin position="373"/>
        <end position="404"/>
    </location>
</feature>
<evidence type="ECO:0000313" key="4">
    <source>
        <dbReference type="EMBL" id="KAK5774073.1"/>
    </source>
</evidence>
<protein>
    <recommendedName>
        <fullName evidence="6">Oxysterol-binding protein</fullName>
    </recommendedName>
</protein>
<comment type="similarity">
    <text evidence="1 2">Belongs to the OSBP family.</text>
</comment>
<organism evidence="4 5">
    <name type="scientific">Arxiozyma heterogenica</name>
    <dbReference type="NCBI Taxonomy" id="278026"/>
    <lineage>
        <taxon>Eukaryota</taxon>
        <taxon>Fungi</taxon>
        <taxon>Dikarya</taxon>
        <taxon>Ascomycota</taxon>
        <taxon>Saccharomycotina</taxon>
        <taxon>Saccharomycetes</taxon>
        <taxon>Saccharomycetales</taxon>
        <taxon>Saccharomycetaceae</taxon>
        <taxon>Arxiozyma</taxon>
    </lineage>
</organism>
<evidence type="ECO:0000256" key="3">
    <source>
        <dbReference type="SAM" id="MobiDB-lite"/>
    </source>
</evidence>
<dbReference type="GO" id="GO:0008142">
    <property type="term" value="F:oxysterol binding"/>
    <property type="evidence" value="ECO:0007669"/>
    <property type="project" value="TreeGrafter"/>
</dbReference>
<dbReference type="Gene3D" id="1.10.287.2720">
    <property type="match status" value="1"/>
</dbReference>
<dbReference type="GO" id="GO:0006897">
    <property type="term" value="P:endocytosis"/>
    <property type="evidence" value="ECO:0007669"/>
    <property type="project" value="UniProtKB-ARBA"/>
</dbReference>
<evidence type="ECO:0000313" key="5">
    <source>
        <dbReference type="Proteomes" id="UP001306508"/>
    </source>
</evidence>
<dbReference type="Gene3D" id="6.10.250.1430">
    <property type="match status" value="1"/>
</dbReference>
<name>A0AAN7WRV2_9SACH</name>
<dbReference type="Gene3D" id="2.40.160.120">
    <property type="match status" value="1"/>
</dbReference>
<dbReference type="PANTHER" id="PTHR10972:SF184">
    <property type="entry name" value="OXYSTEROL-BINDING PROTEIN HOMOLOG 4-RELATED"/>
    <property type="match status" value="1"/>
</dbReference>
<dbReference type="Pfam" id="PF01237">
    <property type="entry name" value="Oxysterol_BP"/>
    <property type="match status" value="1"/>
</dbReference>
<dbReference type="GO" id="GO:0005829">
    <property type="term" value="C:cytosol"/>
    <property type="evidence" value="ECO:0007669"/>
    <property type="project" value="TreeGrafter"/>
</dbReference>
<sequence length="459" mass="52489">MSQYASSSTWTSFLKSIASFNGDLSSLTAPPFILAPISLTEFSQYWAEHPDLFLNPSFVDDTNFKDYVKDLDENVESPEIARMLLVTKWFISTLKSQYCSRNETMGSEKKPLNPFLGELFVGKWENKVNPAFGETVLLSEQVSHHPPVTAYTIFNDKNNIKLQGYNQVKASFTKSLMLTVKQYGHTILNVKGEHYLMTPPPLHIEGILMASPFVELDGKSYIQGSNDLFTVIEFSGRGYFSGKKNSFKAKIYQNSDDWSSKSKDPIYTISGQWSGQSTLVKNLPNGKKTDPVLFYDAEKCVAEHLYVKPIEDQHPLESRKAWLPTAEAIKANDFEGISKAKTELEESQRELRRQEEAKGISWQRRWFSDVDYSDDVNNKNENNDENTNNDDESNKNDHVKERPQPDDIFIKLASKFNLSTKNVPSGTLIGDKEDKKEGLQSIHWRFKRELWDNEQEIVL</sequence>
<reference evidence="5" key="1">
    <citation type="submission" date="2023-07" db="EMBL/GenBank/DDBJ databases">
        <title>A draft genome of Kazachstania heterogenica Y-27499.</title>
        <authorList>
            <person name="Donic C."/>
            <person name="Kralova J.S."/>
            <person name="Fidel L."/>
            <person name="Ben-Dor S."/>
            <person name="Jung S."/>
        </authorList>
    </citation>
    <scope>NUCLEOTIDE SEQUENCE [LARGE SCALE GENOMIC DNA]</scope>
    <source>
        <strain evidence="5">Y27499</strain>
    </source>
</reference>
<dbReference type="AlphaFoldDB" id="A0AAN7WRV2"/>
<dbReference type="Gene3D" id="3.30.70.3490">
    <property type="match status" value="1"/>
</dbReference>
<evidence type="ECO:0008006" key="6">
    <source>
        <dbReference type="Google" id="ProtNLM"/>
    </source>
</evidence>
<dbReference type="GO" id="GO:0120015">
    <property type="term" value="F:sterol transfer activity"/>
    <property type="evidence" value="ECO:0007669"/>
    <property type="project" value="UniProtKB-ARBA"/>
</dbReference>
<dbReference type="PROSITE" id="PS01013">
    <property type="entry name" value="OSBP"/>
    <property type="match status" value="1"/>
</dbReference>
<dbReference type="SUPFAM" id="SSF144000">
    <property type="entry name" value="Oxysterol-binding protein-like"/>
    <property type="match status" value="1"/>
</dbReference>
<dbReference type="InterPro" id="IPR000648">
    <property type="entry name" value="Oxysterol-bd"/>
</dbReference>
<dbReference type="EMBL" id="JAWIZZ010000056">
    <property type="protein sequence ID" value="KAK5774073.1"/>
    <property type="molecule type" value="Genomic_DNA"/>
</dbReference>
<comment type="caution">
    <text evidence="4">The sequence shown here is derived from an EMBL/GenBank/DDBJ whole genome shotgun (WGS) entry which is preliminary data.</text>
</comment>
<dbReference type="InterPro" id="IPR037239">
    <property type="entry name" value="OSBP_sf"/>
</dbReference>
<proteinExistence type="inferred from homology"/>
<dbReference type="GO" id="GO:0030011">
    <property type="term" value="P:maintenance of cell polarity"/>
    <property type="evidence" value="ECO:0007669"/>
    <property type="project" value="UniProtKB-ARBA"/>
</dbReference>
<dbReference type="FunFam" id="2.40.160.120:FF:000010">
    <property type="entry name" value="Oxysterol-binding protein homolog 4"/>
    <property type="match status" value="1"/>
</dbReference>
<dbReference type="Proteomes" id="UP001306508">
    <property type="component" value="Unassembled WGS sequence"/>
</dbReference>
<dbReference type="GO" id="GO:0006887">
    <property type="term" value="P:exocytosis"/>
    <property type="evidence" value="ECO:0007669"/>
    <property type="project" value="UniProtKB-ARBA"/>
</dbReference>
<gene>
    <name evidence="4" type="ORF">RI543_004607</name>
</gene>